<dbReference type="InterPro" id="IPR001387">
    <property type="entry name" value="Cro/C1-type_HTH"/>
</dbReference>
<dbReference type="Proteomes" id="UP001341820">
    <property type="component" value="Unassembled WGS sequence"/>
</dbReference>
<dbReference type="InterPro" id="IPR010982">
    <property type="entry name" value="Lambda_DNA-bd_dom_sf"/>
</dbReference>
<dbReference type="Gene3D" id="1.10.260.40">
    <property type="entry name" value="lambda repressor-like DNA-binding domains"/>
    <property type="match status" value="1"/>
</dbReference>
<reference evidence="3 4" key="1">
    <citation type="submission" date="2023-03" db="EMBL/GenBank/DDBJ databases">
        <title>Bacillus Genome Sequencing.</title>
        <authorList>
            <person name="Dunlap C."/>
        </authorList>
    </citation>
    <scope>NUCLEOTIDE SEQUENCE [LARGE SCALE GENOMIC DNA]</scope>
    <source>
        <strain evidence="3 4">B-4107</strain>
    </source>
</reference>
<keyword evidence="1" id="KW-0238">DNA-binding</keyword>
<protein>
    <submittedName>
        <fullName evidence="3">Helix-turn-helix transcriptional regulator</fullName>
    </submittedName>
</protein>
<sequence length="117" mass="12986">MSDLRVLIGQRIRTIRKEQGLTQHALAELANLDDAYLGGIERGERNFTIDTIEKIVIGLKIAPSELFSAMPDSNASHLRTDAINQIIGITSLLKDEQIQALIRINKEIAIALEPNKI</sequence>
<dbReference type="PANTHER" id="PTHR46797">
    <property type="entry name" value="HTH-TYPE TRANSCRIPTIONAL REGULATOR"/>
    <property type="match status" value="1"/>
</dbReference>
<dbReference type="RefSeq" id="WP_328239303.1">
    <property type="nucleotide sequence ID" value="NZ_JAROAS010000083.1"/>
</dbReference>
<dbReference type="CDD" id="cd00093">
    <property type="entry name" value="HTH_XRE"/>
    <property type="match status" value="1"/>
</dbReference>
<dbReference type="Pfam" id="PF01381">
    <property type="entry name" value="HTH_3"/>
    <property type="match status" value="1"/>
</dbReference>
<dbReference type="PROSITE" id="PS50943">
    <property type="entry name" value="HTH_CROC1"/>
    <property type="match status" value="1"/>
</dbReference>
<evidence type="ECO:0000313" key="4">
    <source>
        <dbReference type="Proteomes" id="UP001341820"/>
    </source>
</evidence>
<feature type="domain" description="HTH cro/C1-type" evidence="2">
    <location>
        <begin position="12"/>
        <end position="66"/>
    </location>
</feature>
<name>A0ABU6NU00_9BACI</name>
<evidence type="ECO:0000256" key="1">
    <source>
        <dbReference type="ARBA" id="ARBA00023125"/>
    </source>
</evidence>
<evidence type="ECO:0000259" key="2">
    <source>
        <dbReference type="PROSITE" id="PS50943"/>
    </source>
</evidence>
<dbReference type="EMBL" id="JAROAS010000083">
    <property type="protein sequence ID" value="MED4130740.1"/>
    <property type="molecule type" value="Genomic_DNA"/>
</dbReference>
<evidence type="ECO:0000313" key="3">
    <source>
        <dbReference type="EMBL" id="MED4130740.1"/>
    </source>
</evidence>
<proteinExistence type="predicted"/>
<gene>
    <name evidence="3" type="ORF">P5F74_21755</name>
</gene>
<organism evidence="3 4">
    <name type="scientific">Shouchella miscanthi</name>
    <dbReference type="NCBI Taxonomy" id="2598861"/>
    <lineage>
        <taxon>Bacteria</taxon>
        <taxon>Bacillati</taxon>
        <taxon>Bacillota</taxon>
        <taxon>Bacilli</taxon>
        <taxon>Bacillales</taxon>
        <taxon>Bacillaceae</taxon>
        <taxon>Shouchella</taxon>
    </lineage>
</organism>
<dbReference type="InterPro" id="IPR050807">
    <property type="entry name" value="TransReg_Diox_bact_type"/>
</dbReference>
<comment type="caution">
    <text evidence="3">The sequence shown here is derived from an EMBL/GenBank/DDBJ whole genome shotgun (WGS) entry which is preliminary data.</text>
</comment>
<accession>A0ABU6NU00</accession>
<dbReference type="SMART" id="SM00530">
    <property type="entry name" value="HTH_XRE"/>
    <property type="match status" value="1"/>
</dbReference>
<keyword evidence="4" id="KW-1185">Reference proteome</keyword>
<dbReference type="SUPFAM" id="SSF47413">
    <property type="entry name" value="lambda repressor-like DNA-binding domains"/>
    <property type="match status" value="1"/>
</dbReference>
<dbReference type="PANTHER" id="PTHR46797:SF24">
    <property type="entry name" value="DNA-BINDING PHAGE PROTEIN"/>
    <property type="match status" value="1"/>
</dbReference>